<dbReference type="EMBL" id="JQ513383">
    <property type="protein sequence ID" value="AFA44437.1"/>
    <property type="molecule type" value="Genomic_DNA"/>
</dbReference>
<protein>
    <recommendedName>
        <fullName evidence="3">Chaperonin</fullName>
    </recommendedName>
</protein>
<dbReference type="KEGG" id="vg:14012752"/>
<proteinExistence type="predicted"/>
<dbReference type="Proteomes" id="UP000007524">
    <property type="component" value="Segment"/>
</dbReference>
<name>H6X3X1_9CAUD</name>
<dbReference type="GeneID" id="14012752"/>
<keyword evidence="2" id="KW-1185">Reference proteome</keyword>
<dbReference type="OrthoDB" id="18039at10239"/>
<dbReference type="RefSeq" id="YP_007007319.1">
    <property type="nucleotide sequence ID" value="NC_019526.1"/>
</dbReference>
<accession>H6X3X1</accession>
<dbReference type="GO" id="GO:0006457">
    <property type="term" value="P:protein folding"/>
    <property type="evidence" value="ECO:0007669"/>
    <property type="project" value="InterPro"/>
</dbReference>
<evidence type="ECO:0000313" key="2">
    <source>
        <dbReference type="Proteomes" id="UP000007524"/>
    </source>
</evidence>
<evidence type="ECO:0000313" key="1">
    <source>
        <dbReference type="EMBL" id="AFA44437.1"/>
    </source>
</evidence>
<gene>
    <name evidence="1" type="ORF">RaK2_00164</name>
</gene>
<reference evidence="1 2" key="1">
    <citation type="journal article" date="2012" name="J. Virol.">
        <title>Genome of Klebsiella sp.-Infecting Bacteriophage vB_KleM_RaK2.</title>
        <authorList>
            <person name="Simoliunas E."/>
            <person name="Kaliniene L."/>
            <person name="Truncaite L."/>
            <person name="Klausa V."/>
            <person name="Zajanckauskaite A."/>
            <person name="Meskys R."/>
        </authorList>
    </citation>
    <scope>NUCLEOTIDE SEQUENCE [LARGE SCALE GENOMIC DNA]</scope>
</reference>
<dbReference type="InterPro" id="IPR037124">
    <property type="entry name" value="Chaperonin_GroES_sf"/>
</dbReference>
<dbReference type="Gene3D" id="2.30.33.40">
    <property type="entry name" value="GroES chaperonin"/>
    <property type="match status" value="1"/>
</dbReference>
<sequence>MSDKVLKACRGKVLVTDLEVGERVTNGGIVLTNDNGRSRGIRSRWAKVYSIGEGVTGIEEGQWILIDHGRWSRTIEVDGIKLNLVDYPASVMLVSDDDPRQRCTSFGYFS</sequence>
<evidence type="ECO:0008006" key="3">
    <source>
        <dbReference type="Google" id="ProtNLM"/>
    </source>
</evidence>
<organism evidence="1 2">
    <name type="scientific">Klebsiella phage vB_KleM_RaK2</name>
    <dbReference type="NCBI Taxonomy" id="1147094"/>
    <lineage>
        <taxon>Viruses</taxon>
        <taxon>Duplodnaviria</taxon>
        <taxon>Heunggongvirae</taxon>
        <taxon>Uroviricota</taxon>
        <taxon>Caudoviricetes</taxon>
        <taxon>Alcyoneusvirus</taxon>
        <taxon>Alcyoneusvirus RaK2</taxon>
    </lineage>
</organism>